<dbReference type="PANTHER" id="PTHR33164:SF43">
    <property type="entry name" value="HTH-TYPE TRANSCRIPTIONAL REPRESSOR YETL"/>
    <property type="match status" value="1"/>
</dbReference>
<gene>
    <name evidence="2" type="ORF">BC739_004444</name>
</gene>
<dbReference type="PROSITE" id="PS50995">
    <property type="entry name" value="HTH_MARR_2"/>
    <property type="match status" value="1"/>
</dbReference>
<organism evidence="2 3">
    <name type="scientific">Kutzneria viridogrisea</name>
    <dbReference type="NCBI Taxonomy" id="47990"/>
    <lineage>
        <taxon>Bacteria</taxon>
        <taxon>Bacillati</taxon>
        <taxon>Actinomycetota</taxon>
        <taxon>Actinomycetes</taxon>
        <taxon>Pseudonocardiales</taxon>
        <taxon>Pseudonocardiaceae</taxon>
        <taxon>Kutzneria</taxon>
    </lineage>
</organism>
<dbReference type="Proteomes" id="UP000517916">
    <property type="component" value="Unassembled WGS sequence"/>
</dbReference>
<dbReference type="InterPro" id="IPR000835">
    <property type="entry name" value="HTH_MarR-typ"/>
</dbReference>
<evidence type="ECO:0000313" key="2">
    <source>
        <dbReference type="EMBL" id="MBA8927238.1"/>
    </source>
</evidence>
<evidence type="ECO:0000313" key="3">
    <source>
        <dbReference type="Proteomes" id="UP000517916"/>
    </source>
</evidence>
<sequence>MPVRQPDPVQEPRLSYLIGRLDRALRRQIEQAVKPHGLTVPQYTTLSVLRRHRGLSNAQLARRALTTPQSMSEVITALERGGLISREADPGHGRIIRTELTPAGVAVLDRCEPLITEIENRMMAELAGSDRDRLPQFLRSCVRMLASGAES</sequence>
<comment type="caution">
    <text evidence="2">The sequence shown here is derived from an EMBL/GenBank/DDBJ whole genome shotgun (WGS) entry which is preliminary data.</text>
</comment>
<dbReference type="Gene3D" id="1.10.10.10">
    <property type="entry name" value="Winged helix-like DNA-binding domain superfamily/Winged helix DNA-binding domain"/>
    <property type="match status" value="1"/>
</dbReference>
<dbReference type="SMART" id="SM00347">
    <property type="entry name" value="HTH_MARR"/>
    <property type="match status" value="1"/>
</dbReference>
<reference evidence="2 3" key="1">
    <citation type="submission" date="2020-08" db="EMBL/GenBank/DDBJ databases">
        <title>Genomic Encyclopedia of Archaeal and Bacterial Type Strains, Phase II (KMG-II): from individual species to whole genera.</title>
        <authorList>
            <person name="Goeker M."/>
        </authorList>
    </citation>
    <scope>NUCLEOTIDE SEQUENCE [LARGE SCALE GENOMIC DNA]</scope>
    <source>
        <strain evidence="2 3">DSM 43850</strain>
    </source>
</reference>
<evidence type="ECO:0000259" key="1">
    <source>
        <dbReference type="PROSITE" id="PS50995"/>
    </source>
</evidence>
<feature type="domain" description="HTH marR-type" evidence="1">
    <location>
        <begin position="11"/>
        <end position="143"/>
    </location>
</feature>
<dbReference type="EMBL" id="JACJID010000003">
    <property type="protein sequence ID" value="MBA8927238.1"/>
    <property type="molecule type" value="Genomic_DNA"/>
</dbReference>
<keyword evidence="3" id="KW-1185">Reference proteome</keyword>
<proteinExistence type="predicted"/>
<name>A0ABR6BK13_9PSEU</name>
<dbReference type="InterPro" id="IPR039422">
    <property type="entry name" value="MarR/SlyA-like"/>
</dbReference>
<dbReference type="InterPro" id="IPR036388">
    <property type="entry name" value="WH-like_DNA-bd_sf"/>
</dbReference>
<dbReference type="GO" id="GO:0003677">
    <property type="term" value="F:DNA binding"/>
    <property type="evidence" value="ECO:0007669"/>
    <property type="project" value="UniProtKB-KW"/>
</dbReference>
<dbReference type="InterPro" id="IPR036390">
    <property type="entry name" value="WH_DNA-bd_sf"/>
</dbReference>
<dbReference type="PANTHER" id="PTHR33164">
    <property type="entry name" value="TRANSCRIPTIONAL REGULATOR, MARR FAMILY"/>
    <property type="match status" value="1"/>
</dbReference>
<accession>A0ABR6BK13</accession>
<protein>
    <submittedName>
        <fullName evidence="2">DNA-binding MarR family transcriptional regulator</fullName>
    </submittedName>
</protein>
<keyword evidence="2" id="KW-0238">DNA-binding</keyword>
<dbReference type="RefSeq" id="WP_025355584.1">
    <property type="nucleotide sequence ID" value="NZ_BAAABQ010000057.1"/>
</dbReference>
<dbReference type="Pfam" id="PF12802">
    <property type="entry name" value="MarR_2"/>
    <property type="match status" value="1"/>
</dbReference>
<dbReference type="SUPFAM" id="SSF46785">
    <property type="entry name" value="Winged helix' DNA-binding domain"/>
    <property type="match status" value="1"/>
</dbReference>